<name>A0A061S006_9CHLO</name>
<gene>
    <name evidence="1" type="ORF">TSPGSL018_20698</name>
</gene>
<dbReference type="AlphaFoldDB" id="A0A061S006"/>
<organism evidence="1">
    <name type="scientific">Tetraselmis sp. GSL018</name>
    <dbReference type="NCBI Taxonomy" id="582737"/>
    <lineage>
        <taxon>Eukaryota</taxon>
        <taxon>Viridiplantae</taxon>
        <taxon>Chlorophyta</taxon>
        <taxon>core chlorophytes</taxon>
        <taxon>Chlorodendrophyceae</taxon>
        <taxon>Chlorodendrales</taxon>
        <taxon>Chlorodendraceae</taxon>
        <taxon>Tetraselmis</taxon>
    </lineage>
</organism>
<proteinExistence type="predicted"/>
<feature type="non-terminal residue" evidence="1">
    <location>
        <position position="1"/>
    </location>
</feature>
<evidence type="ECO:0000313" key="1">
    <source>
        <dbReference type="EMBL" id="JAC76245.1"/>
    </source>
</evidence>
<sequence>EGSRSRVAVLLRPGSRKWCASHFRTKGSEAKRTGVQFSSNASVAVHSTLSPKISAEKPKPTLIFTEL</sequence>
<protein>
    <submittedName>
        <fullName evidence="1">Uncharacterized protein</fullName>
    </submittedName>
</protein>
<dbReference type="EMBL" id="GBEZ01009334">
    <property type="protein sequence ID" value="JAC76245.1"/>
    <property type="molecule type" value="Transcribed_RNA"/>
</dbReference>
<accession>A0A061S006</accession>
<reference evidence="1" key="1">
    <citation type="submission" date="2014-05" db="EMBL/GenBank/DDBJ databases">
        <title>The transcriptome of the halophilic microalga Tetraselmis sp. GSL018 isolated from the Great Salt Lake, Utah.</title>
        <authorList>
            <person name="Jinkerson R.E."/>
            <person name="D'Adamo S."/>
            <person name="Posewitz M.C."/>
        </authorList>
    </citation>
    <scope>NUCLEOTIDE SEQUENCE</scope>
    <source>
        <strain evidence="1">GSL018</strain>
    </source>
</reference>